<dbReference type="PANTHER" id="PTHR47810">
    <property type="entry name" value="DNA LIGASE"/>
    <property type="match status" value="1"/>
</dbReference>
<dbReference type="InterPro" id="IPR050326">
    <property type="entry name" value="NAD_dep_DNA_ligaseB"/>
</dbReference>
<evidence type="ECO:0000313" key="7">
    <source>
        <dbReference type="EMBL" id="GMF53179.1"/>
    </source>
</evidence>
<proteinExistence type="predicted"/>
<evidence type="ECO:0000256" key="2">
    <source>
        <dbReference type="ARBA" id="ARBA00022705"/>
    </source>
</evidence>
<dbReference type="GO" id="GO:0006281">
    <property type="term" value="P:DNA repair"/>
    <property type="evidence" value="ECO:0007669"/>
    <property type="project" value="UniProtKB-KW"/>
</dbReference>
<dbReference type="SUPFAM" id="SSF56091">
    <property type="entry name" value="DNA ligase/mRNA capping enzyme, catalytic domain"/>
    <property type="match status" value="1"/>
</dbReference>
<keyword evidence="1" id="KW-0436">Ligase</keyword>
<feature type="domain" description="ATP-dependent DNA ligase family profile" evidence="6">
    <location>
        <begin position="38"/>
        <end position="202"/>
    </location>
</feature>
<evidence type="ECO:0000256" key="1">
    <source>
        <dbReference type="ARBA" id="ARBA00022598"/>
    </source>
</evidence>
<reference evidence="7" key="1">
    <citation type="submission" date="2023-04" db="EMBL/GenBank/DDBJ databases">
        <title>Phytophthora fragariaefolia NBRC 109709.</title>
        <authorList>
            <person name="Ichikawa N."/>
            <person name="Sato H."/>
            <person name="Tonouchi N."/>
        </authorList>
    </citation>
    <scope>NUCLEOTIDE SEQUENCE</scope>
    <source>
        <strain evidence="7">NBRC 109709</strain>
    </source>
</reference>
<keyword evidence="3" id="KW-0227">DNA damage</keyword>
<dbReference type="Proteomes" id="UP001165121">
    <property type="component" value="Unassembled WGS sequence"/>
</dbReference>
<name>A0A9W7D226_9STRA</name>
<accession>A0A9W7D226</accession>
<keyword evidence="8" id="KW-1185">Reference proteome</keyword>
<evidence type="ECO:0000259" key="6">
    <source>
        <dbReference type="Pfam" id="PF01068"/>
    </source>
</evidence>
<dbReference type="Gene3D" id="3.30.470.30">
    <property type="entry name" value="DNA ligase/mRNA capping enzyme"/>
    <property type="match status" value="1"/>
</dbReference>
<dbReference type="PANTHER" id="PTHR47810:SF5">
    <property type="entry name" value="LIGASE, PUTATIVE-RELATED"/>
    <property type="match status" value="1"/>
</dbReference>
<evidence type="ECO:0000313" key="8">
    <source>
        <dbReference type="Proteomes" id="UP001165121"/>
    </source>
</evidence>
<evidence type="ECO:0000256" key="3">
    <source>
        <dbReference type="ARBA" id="ARBA00022763"/>
    </source>
</evidence>
<dbReference type="GO" id="GO:0003910">
    <property type="term" value="F:DNA ligase (ATP) activity"/>
    <property type="evidence" value="ECO:0007669"/>
    <property type="project" value="InterPro"/>
</dbReference>
<evidence type="ECO:0000256" key="4">
    <source>
        <dbReference type="ARBA" id="ARBA00023204"/>
    </source>
</evidence>
<evidence type="ECO:0000256" key="5">
    <source>
        <dbReference type="SAM" id="MobiDB-lite"/>
    </source>
</evidence>
<dbReference type="EMBL" id="BSXT01003244">
    <property type="protein sequence ID" value="GMF53179.1"/>
    <property type="molecule type" value="Genomic_DNA"/>
</dbReference>
<dbReference type="Pfam" id="PF01068">
    <property type="entry name" value="DNA_ligase_A_M"/>
    <property type="match status" value="1"/>
</dbReference>
<organism evidence="7 8">
    <name type="scientific">Phytophthora fragariaefolia</name>
    <dbReference type="NCBI Taxonomy" id="1490495"/>
    <lineage>
        <taxon>Eukaryota</taxon>
        <taxon>Sar</taxon>
        <taxon>Stramenopiles</taxon>
        <taxon>Oomycota</taxon>
        <taxon>Peronosporomycetes</taxon>
        <taxon>Peronosporales</taxon>
        <taxon>Peronosporaceae</taxon>
        <taxon>Phytophthora</taxon>
    </lineage>
</organism>
<dbReference type="InterPro" id="IPR012310">
    <property type="entry name" value="DNA_ligase_ATP-dep_cent"/>
</dbReference>
<dbReference type="GO" id="GO:0006310">
    <property type="term" value="P:DNA recombination"/>
    <property type="evidence" value="ECO:0007669"/>
    <property type="project" value="InterPro"/>
</dbReference>
<protein>
    <submittedName>
        <fullName evidence="7">Unnamed protein product</fullName>
    </submittedName>
</protein>
<sequence>MKAGYTVEAAVPQSSALPFPMAVKTWRDRGDTLVYPLFVQPNLDGVRMLAHLKSDGFVHLATRRLHYISGFEAMKEALSKMFGASRLKTLIIDGELYSHGANLQTISGIDGNIWMSEPEKEKLQFRVFDGFAVNKPQMSFKERHALLEIFLLSAESKFIQLTKTKRVDTPYEANLFFMKTVAKGYEATPLKTRDCRQQRSHRQVGVDTGLPRCLERAEGCWVGVKATTRSTIATDTFYSVVPATGKLARITCLERKQCWSTSCNTVRDLYALQLLCAFEVINRTLTVCTGNPTNIQEGNRRQHVADPASRAADGISLDTGLHATSAEDVRLGSRTVRSRVKPSAGVPRHDAAGSAPGDHGDGQNGGCIVDGATTQALHPSSINKRGVPGADDGHHQAARGDACCGVSVGDGTSSVVVGISRNDDNTAALRDNGDDCRTMCGEKDNGNDGADSGVHCVSSAQARPDGVSESVTGLEYARHWLTRSG</sequence>
<dbReference type="GO" id="GO:0005524">
    <property type="term" value="F:ATP binding"/>
    <property type="evidence" value="ECO:0007669"/>
    <property type="project" value="InterPro"/>
</dbReference>
<keyword evidence="2" id="KW-0235">DNA replication</keyword>
<feature type="region of interest" description="Disordered" evidence="5">
    <location>
        <begin position="326"/>
        <end position="371"/>
    </location>
</feature>
<dbReference type="GO" id="GO:0006260">
    <property type="term" value="P:DNA replication"/>
    <property type="evidence" value="ECO:0007669"/>
    <property type="project" value="UniProtKB-KW"/>
</dbReference>
<keyword evidence="4" id="KW-0234">DNA repair</keyword>
<dbReference type="AlphaFoldDB" id="A0A9W7D226"/>
<gene>
    <name evidence="7" type="ORF">Pfra01_002192100</name>
</gene>
<comment type="caution">
    <text evidence="7">The sequence shown here is derived from an EMBL/GenBank/DDBJ whole genome shotgun (WGS) entry which is preliminary data.</text>
</comment>
<dbReference type="OrthoDB" id="93388at2759"/>